<dbReference type="GO" id="GO:0031397">
    <property type="term" value="P:negative regulation of protein ubiquitination"/>
    <property type="evidence" value="ECO:0007669"/>
    <property type="project" value="TreeGrafter"/>
</dbReference>
<dbReference type="PANTHER" id="PTHR46472">
    <property type="entry name" value="NUCLEOREDOXIN"/>
    <property type="match status" value="1"/>
</dbReference>
<dbReference type="Gene3D" id="3.40.30.10">
    <property type="entry name" value="Glutaredoxin"/>
    <property type="match status" value="1"/>
</dbReference>
<evidence type="ECO:0000313" key="2">
    <source>
        <dbReference type="EMBL" id="CAE4602420.1"/>
    </source>
</evidence>
<dbReference type="InterPro" id="IPR012336">
    <property type="entry name" value="Thioredoxin-like_fold"/>
</dbReference>
<organism evidence="2">
    <name type="scientific">Alexandrium monilatum</name>
    <dbReference type="NCBI Taxonomy" id="311494"/>
    <lineage>
        <taxon>Eukaryota</taxon>
        <taxon>Sar</taxon>
        <taxon>Alveolata</taxon>
        <taxon>Dinophyceae</taxon>
        <taxon>Gonyaulacales</taxon>
        <taxon>Pyrocystaceae</taxon>
        <taxon>Alexandrium</taxon>
    </lineage>
</organism>
<reference evidence="2" key="1">
    <citation type="submission" date="2021-01" db="EMBL/GenBank/DDBJ databases">
        <authorList>
            <person name="Corre E."/>
            <person name="Pelletier E."/>
            <person name="Niang G."/>
            <person name="Scheremetjew M."/>
            <person name="Finn R."/>
            <person name="Kale V."/>
            <person name="Holt S."/>
            <person name="Cochrane G."/>
            <person name="Meng A."/>
            <person name="Brown T."/>
            <person name="Cohen L."/>
        </authorList>
    </citation>
    <scope>NUCLEOTIDE SEQUENCE</scope>
    <source>
        <strain evidence="2">CCMP3105</strain>
    </source>
</reference>
<dbReference type="PANTHER" id="PTHR46472:SF1">
    <property type="entry name" value="NUCLEOREDOXIN"/>
    <property type="match status" value="1"/>
</dbReference>
<feature type="domain" description="Thioredoxin" evidence="1">
    <location>
        <begin position="12"/>
        <end position="152"/>
    </location>
</feature>
<proteinExistence type="predicted"/>
<dbReference type="SUPFAM" id="SSF52833">
    <property type="entry name" value="Thioredoxin-like"/>
    <property type="match status" value="1"/>
</dbReference>
<dbReference type="AlphaFoldDB" id="A0A7S4R3S8"/>
<dbReference type="GO" id="GO:0004791">
    <property type="term" value="F:thioredoxin-disulfide reductase (NADPH) activity"/>
    <property type="evidence" value="ECO:0007669"/>
    <property type="project" value="TreeGrafter"/>
</dbReference>
<protein>
    <recommendedName>
        <fullName evidence="1">Thioredoxin domain-containing protein</fullName>
    </recommendedName>
</protein>
<sequence length="290" mass="31078">MSLVRLLGERLLPAARQAAIPTTEALSGASAVALYFSASWCPPCRGFTPQFTTAYNEALKAKGMRCVLVSSDHDEESFDTYFGKMPWLALPYEQRARKEALSAHFQVRTIPTLALVDPSARLLTTEARDAVVRDPQGLGYPWAEPAVRDLAEGEPGRVNSAPSVILLCEGSDAAEQQMAKEALEAVARDAPLPPERPQQHGEPGVEAFSFAPAGYALFVATGGPLAGKVRELVRLPAALPGSPPSLLLLDIPANGAFYAGPTGEEALTEVAVRKLLDDYAANRLERQQLS</sequence>
<dbReference type="InterPro" id="IPR036249">
    <property type="entry name" value="Thioredoxin-like_sf"/>
</dbReference>
<dbReference type="GO" id="GO:0030178">
    <property type="term" value="P:negative regulation of Wnt signaling pathway"/>
    <property type="evidence" value="ECO:0007669"/>
    <property type="project" value="TreeGrafter"/>
</dbReference>
<dbReference type="EMBL" id="HBNR01042679">
    <property type="protein sequence ID" value="CAE4602420.1"/>
    <property type="molecule type" value="Transcribed_RNA"/>
</dbReference>
<dbReference type="PROSITE" id="PS51352">
    <property type="entry name" value="THIOREDOXIN_2"/>
    <property type="match status" value="1"/>
</dbReference>
<evidence type="ECO:0000259" key="1">
    <source>
        <dbReference type="PROSITE" id="PS51352"/>
    </source>
</evidence>
<dbReference type="InterPro" id="IPR013766">
    <property type="entry name" value="Thioredoxin_domain"/>
</dbReference>
<name>A0A7S4R3S8_9DINO</name>
<gene>
    <name evidence="2" type="ORF">AMON00008_LOCUS29682</name>
</gene>
<dbReference type="GO" id="GO:0005634">
    <property type="term" value="C:nucleus"/>
    <property type="evidence" value="ECO:0007669"/>
    <property type="project" value="TreeGrafter"/>
</dbReference>
<dbReference type="Pfam" id="PF13905">
    <property type="entry name" value="Thioredoxin_8"/>
    <property type="match status" value="1"/>
</dbReference>
<accession>A0A7S4R3S8</accession>